<comment type="caution">
    <text evidence="1">The sequence shown here is derived from an EMBL/GenBank/DDBJ whole genome shotgun (WGS) entry which is preliminary data.</text>
</comment>
<proteinExistence type="predicted"/>
<dbReference type="Proteomes" id="UP001176429">
    <property type="component" value="Unassembled WGS sequence"/>
</dbReference>
<dbReference type="EMBL" id="JAUQSY010000009">
    <property type="protein sequence ID" value="MDO7876026.1"/>
    <property type="molecule type" value="Genomic_DNA"/>
</dbReference>
<organism evidence="1 2">
    <name type="scientific">Hymenobacter aranciens</name>
    <dbReference type="NCBI Taxonomy" id="3063996"/>
    <lineage>
        <taxon>Bacteria</taxon>
        <taxon>Pseudomonadati</taxon>
        <taxon>Bacteroidota</taxon>
        <taxon>Cytophagia</taxon>
        <taxon>Cytophagales</taxon>
        <taxon>Hymenobacteraceae</taxon>
        <taxon>Hymenobacter</taxon>
    </lineage>
</organism>
<evidence type="ECO:0000313" key="2">
    <source>
        <dbReference type="Proteomes" id="UP001176429"/>
    </source>
</evidence>
<gene>
    <name evidence="1" type="ORF">Q5H93_14880</name>
</gene>
<sequence length="88" mass="9445">MTERQKYLRLLSIVIEELPTSAIDAAIKADYPASASMLNNVRIGRVMNLKHLVALIGHGLPSLEIPAELMPVVPAPKADLFKAAAAQA</sequence>
<reference evidence="1" key="1">
    <citation type="submission" date="2023-07" db="EMBL/GenBank/DDBJ databases">
        <authorList>
            <person name="Kim M.K."/>
        </authorList>
    </citation>
    <scope>NUCLEOTIDE SEQUENCE</scope>
    <source>
        <strain evidence="1">ASUV-10-1</strain>
    </source>
</reference>
<dbReference type="RefSeq" id="WP_305007358.1">
    <property type="nucleotide sequence ID" value="NZ_JAUQSY010000009.1"/>
</dbReference>
<evidence type="ECO:0000313" key="1">
    <source>
        <dbReference type="EMBL" id="MDO7876026.1"/>
    </source>
</evidence>
<name>A0ABT9BH96_9BACT</name>
<accession>A0ABT9BH96</accession>
<protein>
    <submittedName>
        <fullName evidence="1">Uncharacterized protein</fullName>
    </submittedName>
</protein>
<keyword evidence="2" id="KW-1185">Reference proteome</keyword>